<protein>
    <submittedName>
        <fullName evidence="1">Uncharacterized protein</fullName>
    </submittedName>
</protein>
<name>A0AB34JLW1_PRYPA</name>
<sequence>MCLQEDELLLRRIDALLRQVPPPPDEVLQRIVEVLQRARGHTPHSTNWSHVAERVRERPQPQGAMAQAREERERITRRPHSTHGHIALSLPIGESDTARCALPNSTLFYQVPGQVNRTDAASSVLRPPIEGERQRKTRELQDLLAGVGGKYCHADFHPDGGTQIGGMRTKSKSMVGADYGTKGEMTGIATALAKGKPPYIQNGKNDFRF</sequence>
<dbReference type="Proteomes" id="UP001515480">
    <property type="component" value="Unassembled WGS sequence"/>
</dbReference>
<organism evidence="1 2">
    <name type="scientific">Prymnesium parvum</name>
    <name type="common">Toxic golden alga</name>
    <dbReference type="NCBI Taxonomy" id="97485"/>
    <lineage>
        <taxon>Eukaryota</taxon>
        <taxon>Haptista</taxon>
        <taxon>Haptophyta</taxon>
        <taxon>Prymnesiophyceae</taxon>
        <taxon>Prymnesiales</taxon>
        <taxon>Prymnesiaceae</taxon>
        <taxon>Prymnesium</taxon>
    </lineage>
</organism>
<evidence type="ECO:0000313" key="1">
    <source>
        <dbReference type="EMBL" id="KAL1522544.1"/>
    </source>
</evidence>
<gene>
    <name evidence="1" type="ORF">AB1Y20_017530</name>
</gene>
<comment type="caution">
    <text evidence="1">The sequence shown here is derived from an EMBL/GenBank/DDBJ whole genome shotgun (WGS) entry which is preliminary data.</text>
</comment>
<keyword evidence="2" id="KW-1185">Reference proteome</keyword>
<accession>A0AB34JLW1</accession>
<evidence type="ECO:0000313" key="2">
    <source>
        <dbReference type="Proteomes" id="UP001515480"/>
    </source>
</evidence>
<reference evidence="1 2" key="1">
    <citation type="journal article" date="2024" name="Science">
        <title>Giant polyketide synthase enzymes in the biosynthesis of giant marine polyether toxins.</title>
        <authorList>
            <person name="Fallon T.R."/>
            <person name="Shende V.V."/>
            <person name="Wierzbicki I.H."/>
            <person name="Pendleton A.L."/>
            <person name="Watervoot N.F."/>
            <person name="Auber R.P."/>
            <person name="Gonzalez D.J."/>
            <person name="Wisecaver J.H."/>
            <person name="Moore B.S."/>
        </authorList>
    </citation>
    <scope>NUCLEOTIDE SEQUENCE [LARGE SCALE GENOMIC DNA]</scope>
    <source>
        <strain evidence="1 2">12B1</strain>
    </source>
</reference>
<dbReference type="EMBL" id="JBGBPQ010000006">
    <property type="protein sequence ID" value="KAL1522544.1"/>
    <property type="molecule type" value="Genomic_DNA"/>
</dbReference>
<proteinExistence type="predicted"/>
<dbReference type="AlphaFoldDB" id="A0AB34JLW1"/>